<reference evidence="2" key="1">
    <citation type="submission" date="2022-12" db="EMBL/GenBank/DDBJ databases">
        <title>Bacterial isolates from different developmental stages of Nematostella vectensis.</title>
        <authorList>
            <person name="Fraune S."/>
        </authorList>
    </citation>
    <scope>NUCLEOTIDE SEQUENCE</scope>
    <source>
        <strain evidence="2">G21630-S1</strain>
    </source>
</reference>
<sequence>MNKVKGIIESSGVAVFNYGSRHALRMNFSVRGPSAVAGYTPPGVAFVSYFDPVTQKNVTSSFPIGGVRETNISIVTGSHNGDLVMDQVKITVVDNFDHPLPATIESNKFNKLIRNLLGTVNAVDDGVSGVYGTAGYYVIQTSSTPLFEEYPEEPLSTIIKEFHESGRSAESELETRERKGSDEFLFIDPNFYKHNSNIDNVENKESDNFQVDKGGSAPSDPKEDRSFRNKNNKGSILIKEPEEIFGSDADIQRNLVSGIEQTKLRNGPSSSGEEGLSDASESDVESRSAGLLNGYARNAFLHPQVR</sequence>
<keyword evidence="3" id="KW-1185">Reference proteome</keyword>
<feature type="region of interest" description="Disordered" evidence="1">
    <location>
        <begin position="259"/>
        <end position="288"/>
    </location>
</feature>
<evidence type="ECO:0000313" key="3">
    <source>
        <dbReference type="Proteomes" id="UP001069802"/>
    </source>
</evidence>
<feature type="region of interest" description="Disordered" evidence="1">
    <location>
        <begin position="197"/>
        <end position="233"/>
    </location>
</feature>
<proteinExistence type="predicted"/>
<protein>
    <submittedName>
        <fullName evidence="2">Uncharacterized protein</fullName>
    </submittedName>
</protein>
<evidence type="ECO:0000313" key="2">
    <source>
        <dbReference type="EMBL" id="MCZ4280013.1"/>
    </source>
</evidence>
<name>A0ABT4LFY3_9PROT</name>
<dbReference type="RefSeq" id="WP_269422207.1">
    <property type="nucleotide sequence ID" value="NZ_JAPWGY010000001.1"/>
</dbReference>
<organism evidence="2 3">
    <name type="scientific">Kiloniella laminariae</name>
    <dbReference type="NCBI Taxonomy" id="454162"/>
    <lineage>
        <taxon>Bacteria</taxon>
        <taxon>Pseudomonadati</taxon>
        <taxon>Pseudomonadota</taxon>
        <taxon>Alphaproteobacteria</taxon>
        <taxon>Rhodospirillales</taxon>
        <taxon>Kiloniellaceae</taxon>
        <taxon>Kiloniella</taxon>
    </lineage>
</organism>
<comment type="caution">
    <text evidence="2">The sequence shown here is derived from an EMBL/GenBank/DDBJ whole genome shotgun (WGS) entry which is preliminary data.</text>
</comment>
<dbReference type="EMBL" id="JAPWGY010000001">
    <property type="protein sequence ID" value="MCZ4280013.1"/>
    <property type="molecule type" value="Genomic_DNA"/>
</dbReference>
<accession>A0ABT4LFY3</accession>
<dbReference type="Proteomes" id="UP001069802">
    <property type="component" value="Unassembled WGS sequence"/>
</dbReference>
<evidence type="ECO:0000256" key="1">
    <source>
        <dbReference type="SAM" id="MobiDB-lite"/>
    </source>
</evidence>
<gene>
    <name evidence="2" type="ORF">O4H49_04440</name>
</gene>